<accession>A0A4X2JVB3</accession>
<dbReference type="InterPro" id="IPR011032">
    <property type="entry name" value="GroES-like_sf"/>
</dbReference>
<dbReference type="SUPFAM" id="SSF50129">
    <property type="entry name" value="GroES-like"/>
    <property type="match status" value="1"/>
</dbReference>
<protein>
    <submittedName>
        <fullName evidence="1">Uncharacterized protein</fullName>
    </submittedName>
</protein>
<name>A0A4X2JVB3_VOMUR</name>
<dbReference type="Ensembl" id="ENSVURT00010002152.1">
    <property type="protein sequence ID" value="ENSVURP00010001881.1"/>
    <property type="gene ID" value="ENSVURG00010001475.1"/>
</dbReference>
<reference evidence="1" key="2">
    <citation type="submission" date="2025-08" db="UniProtKB">
        <authorList>
            <consortium name="Ensembl"/>
        </authorList>
    </citation>
    <scope>IDENTIFICATION</scope>
</reference>
<gene>
    <name evidence="1" type="primary">LOC114024495</name>
</gene>
<evidence type="ECO:0000313" key="1">
    <source>
        <dbReference type="Ensembl" id="ENSVURP00010001881.1"/>
    </source>
</evidence>
<reference evidence="1" key="3">
    <citation type="submission" date="2025-09" db="UniProtKB">
        <authorList>
            <consortium name="Ensembl"/>
        </authorList>
    </citation>
    <scope>IDENTIFICATION</scope>
</reference>
<dbReference type="Gene3D" id="3.90.180.10">
    <property type="entry name" value="Medium-chain alcohol dehydrogenases, catalytic domain"/>
    <property type="match status" value="1"/>
</dbReference>
<proteinExistence type="predicted"/>
<keyword evidence="2" id="KW-1185">Reference proteome</keyword>
<dbReference type="Proteomes" id="UP000314987">
    <property type="component" value="Unassembled WGS sequence"/>
</dbReference>
<organism evidence="1 2">
    <name type="scientific">Vombatus ursinus</name>
    <name type="common">Common wombat</name>
    <dbReference type="NCBI Taxonomy" id="29139"/>
    <lineage>
        <taxon>Eukaryota</taxon>
        <taxon>Metazoa</taxon>
        <taxon>Chordata</taxon>
        <taxon>Craniata</taxon>
        <taxon>Vertebrata</taxon>
        <taxon>Euteleostomi</taxon>
        <taxon>Mammalia</taxon>
        <taxon>Metatheria</taxon>
        <taxon>Diprotodontia</taxon>
        <taxon>Vombatidae</taxon>
        <taxon>Vombatus</taxon>
    </lineage>
</organism>
<dbReference type="AlphaFoldDB" id="A0A4X2JVB3"/>
<reference evidence="2" key="1">
    <citation type="submission" date="2018-12" db="EMBL/GenBank/DDBJ databases">
        <authorList>
            <person name="Yazar S."/>
        </authorList>
    </citation>
    <scope>NUCLEOTIDE SEQUENCE [LARGE SCALE GENOMIC DNA]</scope>
</reference>
<evidence type="ECO:0000313" key="2">
    <source>
        <dbReference type="Proteomes" id="UP000314987"/>
    </source>
</evidence>
<dbReference type="GeneTree" id="ENSGT00940000162845"/>
<sequence length="55" mass="6183">MSFTLSNVITCRAAIAWTINAPLCIEEVEVDPPKAGEVRIKVKTQWESHSQQVRT</sequence>